<gene>
    <name evidence="1" type="ORF">ABEB36_004819</name>
</gene>
<evidence type="ECO:0000313" key="1">
    <source>
        <dbReference type="EMBL" id="KAL1505205.1"/>
    </source>
</evidence>
<proteinExistence type="predicted"/>
<dbReference type="AlphaFoldDB" id="A0ABD1EYG7"/>
<keyword evidence="2" id="KW-1185">Reference proteome</keyword>
<evidence type="ECO:0000313" key="2">
    <source>
        <dbReference type="Proteomes" id="UP001566132"/>
    </source>
</evidence>
<reference evidence="1 2" key="1">
    <citation type="submission" date="2024-05" db="EMBL/GenBank/DDBJ databases">
        <title>Genetic variation in Jamaican populations of the coffee berry borer (Hypothenemus hampei).</title>
        <authorList>
            <person name="Errbii M."/>
            <person name="Myrie A."/>
        </authorList>
    </citation>
    <scope>NUCLEOTIDE SEQUENCE [LARGE SCALE GENOMIC DNA]</scope>
    <source>
        <strain evidence="1">JA-Hopewell-2020-01-JO</strain>
        <tissue evidence="1">Whole body</tissue>
    </source>
</reference>
<accession>A0ABD1EYG7</accession>
<dbReference type="Proteomes" id="UP001566132">
    <property type="component" value="Unassembled WGS sequence"/>
</dbReference>
<name>A0ABD1EYG7_HYPHA</name>
<comment type="caution">
    <text evidence="1">The sequence shown here is derived from an EMBL/GenBank/DDBJ whole genome shotgun (WGS) entry which is preliminary data.</text>
</comment>
<dbReference type="EMBL" id="JBDJPC010000004">
    <property type="protein sequence ID" value="KAL1505205.1"/>
    <property type="molecule type" value="Genomic_DNA"/>
</dbReference>
<organism evidence="1 2">
    <name type="scientific">Hypothenemus hampei</name>
    <name type="common">Coffee berry borer</name>
    <dbReference type="NCBI Taxonomy" id="57062"/>
    <lineage>
        <taxon>Eukaryota</taxon>
        <taxon>Metazoa</taxon>
        <taxon>Ecdysozoa</taxon>
        <taxon>Arthropoda</taxon>
        <taxon>Hexapoda</taxon>
        <taxon>Insecta</taxon>
        <taxon>Pterygota</taxon>
        <taxon>Neoptera</taxon>
        <taxon>Endopterygota</taxon>
        <taxon>Coleoptera</taxon>
        <taxon>Polyphaga</taxon>
        <taxon>Cucujiformia</taxon>
        <taxon>Curculionidae</taxon>
        <taxon>Scolytinae</taxon>
        <taxon>Hypothenemus</taxon>
    </lineage>
</organism>
<sequence length="115" mass="12960">MKTAKVVKSSSILLERLSSNICASVKPDQRKIVELKLDAFIVEHFSLKTVGGLQLVELLQTIDASSDVLYQFRFHRIKCSMLIKKFLGPAVLSDLKEEIGHSPYSLIKICKEKNI</sequence>
<protein>
    <submittedName>
        <fullName evidence="1">Uncharacterized protein</fullName>
    </submittedName>
</protein>